<dbReference type="InterPro" id="IPR036388">
    <property type="entry name" value="WH-like_DNA-bd_sf"/>
</dbReference>
<dbReference type="EMBL" id="FOKW01000003">
    <property type="protein sequence ID" value="SFB98270.1"/>
    <property type="molecule type" value="Genomic_DNA"/>
</dbReference>
<dbReference type="Pfam" id="PF04967">
    <property type="entry name" value="HTH_10"/>
    <property type="match status" value="1"/>
</dbReference>
<dbReference type="InterPro" id="IPR056531">
    <property type="entry name" value="HVO_A0563_N"/>
</dbReference>
<dbReference type="SUPFAM" id="SSF88659">
    <property type="entry name" value="Sigma3 and sigma4 domains of RNA polymerase sigma factors"/>
    <property type="match status" value="1"/>
</dbReference>
<dbReference type="InterPro" id="IPR013324">
    <property type="entry name" value="RNA_pol_sigma_r3/r4-like"/>
</dbReference>
<dbReference type="Gene3D" id="1.10.10.10">
    <property type="entry name" value="Winged helix-like DNA-binding domain superfamily/Winged helix DNA-binding domain"/>
    <property type="match status" value="1"/>
</dbReference>
<evidence type="ECO:0000256" key="1">
    <source>
        <dbReference type="ARBA" id="ARBA00023015"/>
    </source>
</evidence>
<dbReference type="Proteomes" id="UP000199161">
    <property type="component" value="Unassembled WGS sequence"/>
</dbReference>
<accession>A0A1I1FML6</accession>
<feature type="domain" description="HVO-A0563 N-terminal" evidence="4">
    <location>
        <begin position="12"/>
        <end position="156"/>
    </location>
</feature>
<name>A0A1I1FML6_NATHA</name>
<dbReference type="PANTHER" id="PTHR34236:SF1">
    <property type="entry name" value="DIMETHYL SULFOXIDE REDUCTASE TRANSCRIPTIONAL ACTIVATOR"/>
    <property type="match status" value="1"/>
</dbReference>
<protein>
    <submittedName>
        <fullName evidence="5">Uncharacterized protein</fullName>
    </submittedName>
</protein>
<evidence type="ECO:0000313" key="5">
    <source>
        <dbReference type="EMBL" id="SFB98270.1"/>
    </source>
</evidence>
<dbReference type="PANTHER" id="PTHR34236">
    <property type="entry name" value="DIMETHYL SULFOXIDE REDUCTASE TRANSCRIPTIONAL ACTIVATOR"/>
    <property type="match status" value="1"/>
</dbReference>
<evidence type="ECO:0000256" key="2">
    <source>
        <dbReference type="ARBA" id="ARBA00023163"/>
    </source>
</evidence>
<keyword evidence="2" id="KW-0804">Transcription</keyword>
<reference evidence="6" key="1">
    <citation type="submission" date="2016-10" db="EMBL/GenBank/DDBJ databases">
        <authorList>
            <person name="Varghese N."/>
            <person name="Submissions S."/>
        </authorList>
    </citation>
    <scope>NUCLEOTIDE SEQUENCE [LARGE SCALE GENOMIC DNA]</scope>
    <source>
        <strain evidence="6">DSM 13078</strain>
    </source>
</reference>
<proteinExistence type="predicted"/>
<evidence type="ECO:0000259" key="3">
    <source>
        <dbReference type="Pfam" id="PF04967"/>
    </source>
</evidence>
<gene>
    <name evidence="5" type="ORF">SAMN05444422_103344</name>
</gene>
<dbReference type="Pfam" id="PF24280">
    <property type="entry name" value="HVO_A0563_N"/>
    <property type="match status" value="1"/>
</dbReference>
<dbReference type="InterPro" id="IPR007050">
    <property type="entry name" value="HTH_bacterioopsin"/>
</dbReference>
<organism evidence="5 6">
    <name type="scientific">Natronobacterium haloterrestre</name>
    <name type="common">Halobiforma haloterrestris</name>
    <dbReference type="NCBI Taxonomy" id="148448"/>
    <lineage>
        <taxon>Archaea</taxon>
        <taxon>Methanobacteriati</taxon>
        <taxon>Methanobacteriota</taxon>
        <taxon>Stenosarchaea group</taxon>
        <taxon>Halobacteria</taxon>
        <taxon>Halobacteriales</taxon>
        <taxon>Natrialbaceae</taxon>
        <taxon>Natronobacterium</taxon>
    </lineage>
</organism>
<keyword evidence="1" id="KW-0805">Transcription regulation</keyword>
<sequence length="225" mass="25698">MLRRARWYHVYEATFAIADSTVYTEPTEGGDCRIELWCNEHSDLLYAAGSRIEPLLSRIRDTVGVEEQVRHDGEAVVITSSCFKGHDESHIDRYLAAHNCLLVPPLRYEDGTKHCRILALEADSLTDLYVDLLEDGFHIDVRSKREITVPSHSSPLLTLDDALPELTGRQREVLSLAVERGYYELPRETTTEALAGELEVSRRTVEDHLRRAERKLLTTLVSYLY</sequence>
<keyword evidence="6" id="KW-1185">Reference proteome</keyword>
<feature type="domain" description="HTH bat-type" evidence="3">
    <location>
        <begin position="166"/>
        <end position="217"/>
    </location>
</feature>
<evidence type="ECO:0000313" key="6">
    <source>
        <dbReference type="Proteomes" id="UP000199161"/>
    </source>
</evidence>
<evidence type="ECO:0000259" key="4">
    <source>
        <dbReference type="Pfam" id="PF24280"/>
    </source>
</evidence>
<dbReference type="AlphaFoldDB" id="A0A1I1FML6"/>